<sequence length="325" mass="37389">MEGNLQKSDEYTNWEQQDKFLASWLLSSMLENLTTTMVGCEFSHQIWKKLEVFIASLQPRNVKKIGTINKYMLPIMKIVDSLVAVGYLVDIGKEYSHFTAYLPNYGIIIHRMSCPYSYEQNGSSQRKRNVKFDELVFPLKFNPKFCFQHDFSSFPFSFTTLSPIIPIILNTIVPILTNVLIAPESPIVAPTPTTQNYILMQNPHPMVTQGKTGIIKPNADRTISRHKARLVIKGFHQQEGFNYFKTFNHVIKIATVKTILLLTFSLGIDINNAFLEVYMTQLLGFIHGDGSLVWKFHKVLYSLKQAPRACFSKLHHTFFTFDFND</sequence>
<dbReference type="Pfam" id="PF07727">
    <property type="entry name" value="RVT_2"/>
    <property type="match status" value="1"/>
</dbReference>
<name>A0A151SN00_CAJCA</name>
<dbReference type="Proteomes" id="UP000075243">
    <property type="component" value="Chromosome 11"/>
</dbReference>
<reference evidence="2 3" key="1">
    <citation type="journal article" date="2012" name="Nat. Biotechnol.">
        <title>Draft genome sequence of pigeonpea (Cajanus cajan), an orphan legume crop of resource-poor farmers.</title>
        <authorList>
            <person name="Varshney R.K."/>
            <person name="Chen W."/>
            <person name="Li Y."/>
            <person name="Bharti A.K."/>
            <person name="Saxena R.K."/>
            <person name="Schlueter J.A."/>
            <person name="Donoghue M.T."/>
            <person name="Azam S."/>
            <person name="Fan G."/>
            <person name="Whaley A.M."/>
            <person name="Farmer A.D."/>
            <person name="Sheridan J."/>
            <person name="Iwata A."/>
            <person name="Tuteja R."/>
            <person name="Penmetsa R.V."/>
            <person name="Wu W."/>
            <person name="Upadhyaya H.D."/>
            <person name="Yang S.P."/>
            <person name="Shah T."/>
            <person name="Saxena K.B."/>
            <person name="Michael T."/>
            <person name="McCombie W.R."/>
            <person name="Yang B."/>
            <person name="Zhang G."/>
            <person name="Yang H."/>
            <person name="Wang J."/>
            <person name="Spillane C."/>
            <person name="Cook D.R."/>
            <person name="May G.D."/>
            <person name="Xu X."/>
            <person name="Jackson S.A."/>
        </authorList>
    </citation>
    <scope>NUCLEOTIDE SEQUENCE [LARGE SCALE GENOMIC DNA]</scope>
    <source>
        <strain evidence="3">cv. Asha</strain>
    </source>
</reference>
<keyword evidence="3" id="KW-1185">Reference proteome</keyword>
<proteinExistence type="predicted"/>
<protein>
    <submittedName>
        <fullName evidence="2">Retrovirus-related Pol polyprotein from transposon TNT 1-94</fullName>
    </submittedName>
</protein>
<organism evidence="2 3">
    <name type="scientific">Cajanus cajan</name>
    <name type="common">Pigeon pea</name>
    <name type="synonym">Cajanus indicus</name>
    <dbReference type="NCBI Taxonomy" id="3821"/>
    <lineage>
        <taxon>Eukaryota</taxon>
        <taxon>Viridiplantae</taxon>
        <taxon>Streptophyta</taxon>
        <taxon>Embryophyta</taxon>
        <taxon>Tracheophyta</taxon>
        <taxon>Spermatophyta</taxon>
        <taxon>Magnoliopsida</taxon>
        <taxon>eudicotyledons</taxon>
        <taxon>Gunneridae</taxon>
        <taxon>Pentapetalae</taxon>
        <taxon>rosids</taxon>
        <taxon>fabids</taxon>
        <taxon>Fabales</taxon>
        <taxon>Fabaceae</taxon>
        <taxon>Papilionoideae</taxon>
        <taxon>50 kb inversion clade</taxon>
        <taxon>NPAAA clade</taxon>
        <taxon>indigoferoid/millettioid clade</taxon>
        <taxon>Phaseoleae</taxon>
        <taxon>Cajanus</taxon>
    </lineage>
</organism>
<gene>
    <name evidence="2" type="ORF">KK1_002365</name>
</gene>
<dbReference type="AlphaFoldDB" id="A0A151SN00"/>
<dbReference type="EMBL" id="CM003613">
    <property type="protein sequence ID" value="KYP56131.1"/>
    <property type="molecule type" value="Genomic_DNA"/>
</dbReference>
<dbReference type="Gramene" id="C.cajan_02306.t">
    <property type="protein sequence ID" value="C.cajan_02306.t"/>
    <property type="gene ID" value="C.cajan_02306"/>
</dbReference>
<accession>A0A151SN00</accession>
<feature type="domain" description="Reverse transcriptase Ty1/copia-type" evidence="1">
    <location>
        <begin position="197"/>
        <end position="324"/>
    </location>
</feature>
<evidence type="ECO:0000313" key="3">
    <source>
        <dbReference type="Proteomes" id="UP000075243"/>
    </source>
</evidence>
<evidence type="ECO:0000313" key="2">
    <source>
        <dbReference type="EMBL" id="KYP56131.1"/>
    </source>
</evidence>
<dbReference type="STRING" id="3821.A0A151SN00"/>
<evidence type="ECO:0000259" key="1">
    <source>
        <dbReference type="Pfam" id="PF07727"/>
    </source>
</evidence>
<dbReference type="InterPro" id="IPR013103">
    <property type="entry name" value="RVT_2"/>
</dbReference>